<comment type="caution">
    <text evidence="1">The sequence shown here is derived from an EMBL/GenBank/DDBJ whole genome shotgun (WGS) entry which is preliminary data.</text>
</comment>
<protein>
    <submittedName>
        <fullName evidence="1">Uncharacterized protein</fullName>
    </submittedName>
</protein>
<organism evidence="1 2">
    <name type="scientific">Ochrobactrum vermis</name>
    <dbReference type="NCBI Taxonomy" id="1827297"/>
    <lineage>
        <taxon>Bacteria</taxon>
        <taxon>Pseudomonadati</taxon>
        <taxon>Pseudomonadota</taxon>
        <taxon>Alphaproteobacteria</taxon>
        <taxon>Hyphomicrobiales</taxon>
        <taxon>Brucellaceae</taxon>
        <taxon>Brucella/Ochrobactrum group</taxon>
        <taxon>Ochrobactrum</taxon>
    </lineage>
</organism>
<sequence length="64" mass="6512">MSNRSGTIGAIIHGNTGKNSIITSETIGVRITAIIVDRAGIHTAITGTILGVTITDTTITVGHV</sequence>
<accession>A0ABU8PGX2</accession>
<evidence type="ECO:0000313" key="1">
    <source>
        <dbReference type="EMBL" id="MEJ5021454.1"/>
    </source>
</evidence>
<reference evidence="1 2" key="1">
    <citation type="submission" date="2023-12" db="EMBL/GenBank/DDBJ databases">
        <title>Gut-associated functions are favored during microbiome assembly across C. elegans life.</title>
        <authorList>
            <person name="Zimmermann J."/>
        </authorList>
    </citation>
    <scope>NUCLEOTIDE SEQUENCE [LARGE SCALE GENOMIC DNA]</scope>
    <source>
        <strain evidence="1 2">MYb71</strain>
    </source>
</reference>
<evidence type="ECO:0000313" key="2">
    <source>
        <dbReference type="Proteomes" id="UP001375812"/>
    </source>
</evidence>
<gene>
    <name evidence="1" type="ORF">WH297_17215</name>
</gene>
<proteinExistence type="predicted"/>
<dbReference type="Proteomes" id="UP001375812">
    <property type="component" value="Unassembled WGS sequence"/>
</dbReference>
<dbReference type="RefSeq" id="WP_105543893.1">
    <property type="nucleotide sequence ID" value="NZ_JBBGZH010000002.1"/>
</dbReference>
<name>A0ABU8PGX2_9HYPH</name>
<dbReference type="EMBL" id="JBBGZH010000002">
    <property type="protein sequence ID" value="MEJ5021454.1"/>
    <property type="molecule type" value="Genomic_DNA"/>
</dbReference>
<keyword evidence="2" id="KW-1185">Reference proteome</keyword>